<gene>
    <name evidence="4" type="ORF">GOP47_0009811</name>
</gene>
<keyword evidence="5" id="KW-1185">Reference proteome</keyword>
<reference evidence="4" key="1">
    <citation type="submission" date="2021-01" db="EMBL/GenBank/DDBJ databases">
        <title>Adiantum capillus-veneris genome.</title>
        <authorList>
            <person name="Fang Y."/>
            <person name="Liao Q."/>
        </authorList>
    </citation>
    <scope>NUCLEOTIDE SEQUENCE</scope>
    <source>
        <strain evidence="4">H3</strain>
        <tissue evidence="4">Leaf</tissue>
    </source>
</reference>
<dbReference type="Gene3D" id="1.20.58.120">
    <property type="entry name" value="BAG domain"/>
    <property type="match status" value="1"/>
</dbReference>
<dbReference type="PROSITE" id="PS51035">
    <property type="entry name" value="BAG"/>
    <property type="match status" value="1"/>
</dbReference>
<feature type="region of interest" description="Disordered" evidence="2">
    <location>
        <begin position="530"/>
        <end position="554"/>
    </location>
</feature>
<dbReference type="InterPro" id="IPR036533">
    <property type="entry name" value="BAG_dom_sf"/>
</dbReference>
<dbReference type="OrthoDB" id="1907216at2759"/>
<dbReference type="InterPro" id="IPR040400">
    <property type="entry name" value="BAG5/6/7/8"/>
</dbReference>
<comment type="caution">
    <text evidence="4">The sequence shown here is derived from an EMBL/GenBank/DDBJ whole genome shotgun (WGS) entry which is preliminary data.</text>
</comment>
<feature type="domain" description="BAG" evidence="3">
    <location>
        <begin position="106"/>
        <end position="183"/>
    </location>
</feature>
<dbReference type="AlphaFoldDB" id="A0A9D4UWZ1"/>
<dbReference type="InterPro" id="IPR003103">
    <property type="entry name" value="BAG_domain"/>
</dbReference>
<keyword evidence="1" id="KW-0143">Chaperone</keyword>
<dbReference type="GO" id="GO:0006457">
    <property type="term" value="P:protein folding"/>
    <property type="evidence" value="ECO:0007669"/>
    <property type="project" value="TreeGrafter"/>
</dbReference>
<accession>A0A9D4UWZ1</accession>
<feature type="compositionally biased region" description="Basic residues" evidence="2">
    <location>
        <begin position="541"/>
        <end position="554"/>
    </location>
</feature>
<dbReference type="SUPFAM" id="SSF63491">
    <property type="entry name" value="BAG domain"/>
    <property type="match status" value="1"/>
</dbReference>
<evidence type="ECO:0000313" key="5">
    <source>
        <dbReference type="Proteomes" id="UP000886520"/>
    </source>
</evidence>
<dbReference type="SMART" id="SM00264">
    <property type="entry name" value="BAG"/>
    <property type="match status" value="1"/>
</dbReference>
<dbReference type="GO" id="GO:0051087">
    <property type="term" value="F:protein-folding chaperone binding"/>
    <property type="evidence" value="ECO:0007669"/>
    <property type="project" value="InterPro"/>
</dbReference>
<feature type="region of interest" description="Disordered" evidence="2">
    <location>
        <begin position="1"/>
        <end position="83"/>
    </location>
</feature>
<evidence type="ECO:0000256" key="1">
    <source>
        <dbReference type="ARBA" id="ARBA00023186"/>
    </source>
</evidence>
<dbReference type="PANTHER" id="PTHR33322">
    <property type="entry name" value="BAG DOMAIN CONTAINING PROTEIN, EXPRESSED"/>
    <property type="match status" value="1"/>
</dbReference>
<evidence type="ECO:0000313" key="4">
    <source>
        <dbReference type="EMBL" id="KAI5075735.1"/>
    </source>
</evidence>
<evidence type="ECO:0000256" key="2">
    <source>
        <dbReference type="SAM" id="MobiDB-lite"/>
    </source>
</evidence>
<proteinExistence type="predicted"/>
<dbReference type="Proteomes" id="UP000886520">
    <property type="component" value="Chromosome 9"/>
</dbReference>
<dbReference type="EMBL" id="JABFUD020000009">
    <property type="protein sequence ID" value="KAI5075735.1"/>
    <property type="molecule type" value="Genomic_DNA"/>
</dbReference>
<feature type="compositionally biased region" description="Low complexity" evidence="2">
    <location>
        <begin position="50"/>
        <end position="66"/>
    </location>
</feature>
<feature type="compositionally biased region" description="Pro residues" evidence="2">
    <location>
        <begin position="21"/>
        <end position="32"/>
    </location>
</feature>
<organism evidence="4 5">
    <name type="scientific">Adiantum capillus-veneris</name>
    <name type="common">Maidenhair fern</name>
    <dbReference type="NCBI Taxonomy" id="13818"/>
    <lineage>
        <taxon>Eukaryota</taxon>
        <taxon>Viridiplantae</taxon>
        <taxon>Streptophyta</taxon>
        <taxon>Embryophyta</taxon>
        <taxon>Tracheophyta</taxon>
        <taxon>Polypodiopsida</taxon>
        <taxon>Polypodiidae</taxon>
        <taxon>Polypodiales</taxon>
        <taxon>Pteridineae</taxon>
        <taxon>Pteridaceae</taxon>
        <taxon>Vittarioideae</taxon>
        <taxon>Adiantum</taxon>
    </lineage>
</organism>
<evidence type="ECO:0000259" key="3">
    <source>
        <dbReference type="PROSITE" id="PS51035"/>
    </source>
</evidence>
<dbReference type="Pfam" id="PF02179">
    <property type="entry name" value="BAG"/>
    <property type="match status" value="1"/>
</dbReference>
<dbReference type="PROSITE" id="PS50096">
    <property type="entry name" value="IQ"/>
    <property type="match status" value="1"/>
</dbReference>
<dbReference type="PANTHER" id="PTHR33322:SF4">
    <property type="entry name" value="BAG DOMAIN CONTAINING PROTEIN, EXPRESSED"/>
    <property type="match status" value="1"/>
</dbReference>
<name>A0A9D4UWZ1_ADICA</name>
<protein>
    <recommendedName>
        <fullName evidence="3">BAG domain-containing protein</fullName>
    </recommendedName>
</protein>
<sequence>MRQSPLYGYAPPFHRQNPNFFPDPSPPSPPQAPSNRSRRHSVVTIPVFDSHSVPSPSRPASSYSSSPPKPSAKMRDVDPSSAATTIQSHFRGFSIRRYQPLLNLRAIVSARKQLEGLKAELEDARFAQKLKTNNKERMRFNETVMGIILRLDAIKGFIPDVRIRRKEATKMAIKLQDSVDAIVMKEGDEVSCSAGIVLDGGEVLDEEQRDVSTRPEVLESTQEEDAAILDPSHVNGVVEGNLHLDSEQSNVFSCPDTLESMHDKGAALQSDDASENVQGLPDECVEGCGIVERGHHNACLVLKDDDVVDEMSSSLATWNDLPCEDGGAHFADKFDEPGLECVQQVEGAVSAAEKSISCPQDAGVTDCLDKETTPCVREGEQNSSKMNSADRDDTNCVARRDAVSPCISTSASMSQQVENRDNFCEESLGISIVDGLQASDFHEPPFEEQRDMFDKVVVSLVSTGQERKQHDCRGLPSSDRMLLEHLSDDCKELKAMLSKLLAQSRAQSKVLCTLGDCLDILEHRQQQLNCHHQPHNEHKGRQNKKSKKGHKKLM</sequence>